<dbReference type="InterPro" id="IPR019887">
    <property type="entry name" value="Tscrpt_reg_AsnC/Lrp_C"/>
</dbReference>
<dbReference type="Pfam" id="PF13404">
    <property type="entry name" value="HTH_AsnC-type"/>
    <property type="match status" value="1"/>
</dbReference>
<accession>A0ABX1SK24</accession>
<name>A0ABX1SK24_9PSEU</name>
<dbReference type="SMART" id="SM00344">
    <property type="entry name" value="HTH_ASNC"/>
    <property type="match status" value="1"/>
</dbReference>
<dbReference type="Gene3D" id="1.10.10.10">
    <property type="entry name" value="Winged helix-like DNA-binding domain superfamily/Winged helix DNA-binding domain"/>
    <property type="match status" value="1"/>
</dbReference>
<keyword evidence="1" id="KW-0805">Transcription regulation</keyword>
<dbReference type="PANTHER" id="PTHR30154">
    <property type="entry name" value="LEUCINE-RESPONSIVE REGULATORY PROTEIN"/>
    <property type="match status" value="1"/>
</dbReference>
<sequence length="169" mass="17916">MAVESLDDIDWELLEALQRDGRASYADLGRMVALSPSAVTERVRRLEELGIITGYTAEIDPDKLGLMIMALVRLRGSGGNDKAFRDLLATTPEIIEAHHVTGEDCVVLTVRARSMRHLEAVTGRIAGLGGVGGVATSVVYSTPLPRRSVVGSAVGASAAAASASRRRSF</sequence>
<dbReference type="InterPro" id="IPR036390">
    <property type="entry name" value="WH_DNA-bd_sf"/>
</dbReference>
<proteinExistence type="predicted"/>
<dbReference type="InterPro" id="IPR011008">
    <property type="entry name" value="Dimeric_a/b-barrel"/>
</dbReference>
<reference evidence="5 6" key="1">
    <citation type="submission" date="2020-04" db="EMBL/GenBank/DDBJ databases">
        <authorList>
            <person name="Klaysubun C."/>
            <person name="Duangmal K."/>
            <person name="Lipun K."/>
        </authorList>
    </citation>
    <scope>NUCLEOTIDE SEQUENCE [LARGE SCALE GENOMIC DNA]</scope>
    <source>
        <strain evidence="5 6">K10HN5</strain>
    </source>
</reference>
<feature type="domain" description="HTH asnC-type" evidence="4">
    <location>
        <begin position="6"/>
        <end position="67"/>
    </location>
</feature>
<dbReference type="Proteomes" id="UP000820669">
    <property type="component" value="Unassembled WGS sequence"/>
</dbReference>
<dbReference type="SUPFAM" id="SSF54909">
    <property type="entry name" value="Dimeric alpha+beta barrel"/>
    <property type="match status" value="1"/>
</dbReference>
<evidence type="ECO:0000313" key="6">
    <source>
        <dbReference type="Proteomes" id="UP000820669"/>
    </source>
</evidence>
<evidence type="ECO:0000259" key="4">
    <source>
        <dbReference type="PROSITE" id="PS50956"/>
    </source>
</evidence>
<dbReference type="InterPro" id="IPR019885">
    <property type="entry name" value="Tscrpt_reg_HTH_AsnC-type_CS"/>
</dbReference>
<dbReference type="RefSeq" id="WP_169385409.1">
    <property type="nucleotide sequence ID" value="NZ_JAAXLA010000107.1"/>
</dbReference>
<comment type="caution">
    <text evidence="5">The sequence shown here is derived from an EMBL/GenBank/DDBJ whole genome shotgun (WGS) entry which is preliminary data.</text>
</comment>
<dbReference type="InterPro" id="IPR000485">
    <property type="entry name" value="AsnC-type_HTH_dom"/>
</dbReference>
<keyword evidence="2" id="KW-0238">DNA-binding</keyword>
<dbReference type="PROSITE" id="PS50956">
    <property type="entry name" value="HTH_ASNC_2"/>
    <property type="match status" value="1"/>
</dbReference>
<organism evidence="5 6">
    <name type="scientific">Pseudonocardia acidicola</name>
    <dbReference type="NCBI Taxonomy" id="2724939"/>
    <lineage>
        <taxon>Bacteria</taxon>
        <taxon>Bacillati</taxon>
        <taxon>Actinomycetota</taxon>
        <taxon>Actinomycetes</taxon>
        <taxon>Pseudonocardiales</taxon>
        <taxon>Pseudonocardiaceae</taxon>
        <taxon>Pseudonocardia</taxon>
    </lineage>
</organism>
<keyword evidence="3" id="KW-0804">Transcription</keyword>
<dbReference type="Gene3D" id="3.30.70.920">
    <property type="match status" value="1"/>
</dbReference>
<dbReference type="Pfam" id="PF01037">
    <property type="entry name" value="AsnC_trans_reg"/>
    <property type="match status" value="1"/>
</dbReference>
<dbReference type="PANTHER" id="PTHR30154:SF53">
    <property type="entry name" value="HTH-TYPE TRANSCRIPTIONAL REGULATOR LRPC"/>
    <property type="match status" value="1"/>
</dbReference>
<keyword evidence="6" id="KW-1185">Reference proteome</keyword>
<protein>
    <submittedName>
        <fullName evidence="5">Lrp/AsnC family transcriptional regulator</fullName>
    </submittedName>
</protein>
<dbReference type="SUPFAM" id="SSF46785">
    <property type="entry name" value="Winged helix' DNA-binding domain"/>
    <property type="match status" value="1"/>
</dbReference>
<evidence type="ECO:0000256" key="1">
    <source>
        <dbReference type="ARBA" id="ARBA00023015"/>
    </source>
</evidence>
<dbReference type="InterPro" id="IPR019888">
    <property type="entry name" value="Tscrpt_reg_AsnC-like"/>
</dbReference>
<dbReference type="PRINTS" id="PR00033">
    <property type="entry name" value="HTHASNC"/>
</dbReference>
<dbReference type="PROSITE" id="PS00519">
    <property type="entry name" value="HTH_ASNC_1"/>
    <property type="match status" value="1"/>
</dbReference>
<dbReference type="InterPro" id="IPR036388">
    <property type="entry name" value="WH-like_DNA-bd_sf"/>
</dbReference>
<evidence type="ECO:0000313" key="5">
    <source>
        <dbReference type="EMBL" id="NMI01901.1"/>
    </source>
</evidence>
<gene>
    <name evidence="5" type="ORF">HF526_32080</name>
</gene>
<evidence type="ECO:0000256" key="3">
    <source>
        <dbReference type="ARBA" id="ARBA00023163"/>
    </source>
</evidence>
<dbReference type="EMBL" id="JAAXLA010000107">
    <property type="protein sequence ID" value="NMI01901.1"/>
    <property type="molecule type" value="Genomic_DNA"/>
</dbReference>
<evidence type="ECO:0000256" key="2">
    <source>
        <dbReference type="ARBA" id="ARBA00023125"/>
    </source>
</evidence>